<dbReference type="Proteomes" id="UP000050700">
    <property type="component" value="Unassembled WGS sequence"/>
</dbReference>
<accession>A0A158SWW8</accession>
<evidence type="ECO:0000256" key="1">
    <source>
        <dbReference type="SAM" id="Phobius"/>
    </source>
</evidence>
<sequence length="46" mass="5477">MKNYQAVFFMYLSSPLARYFRFSDVLFTTVSATCNVYLSLNFFIIF</sequence>
<reference evidence="2 3" key="1">
    <citation type="submission" date="2014-05" db="EMBL/GenBank/DDBJ databases">
        <title>Methylome analysis of the phasevarions of Haemophilus influenzae.</title>
        <authorList>
            <person name="Atack J.M."/>
            <person name="Fox K.L."/>
            <person name="Power P.M."/>
            <person name="Clark T."/>
            <person name="Jurcisek J."/>
            <person name="Korlach J."/>
            <person name="Bakaletz L.O."/>
            <person name="Jennings M.P."/>
        </authorList>
    </citation>
    <scope>NUCLEOTIDE SEQUENCE [LARGE SCALE GENOMIC DNA]</scope>
    <source>
        <strain evidence="2 3">1209</strain>
    </source>
</reference>
<keyword evidence="1" id="KW-1133">Transmembrane helix</keyword>
<evidence type="ECO:0000313" key="2">
    <source>
        <dbReference type="EMBL" id="KIS35362.1"/>
    </source>
</evidence>
<evidence type="ECO:0000313" key="3">
    <source>
        <dbReference type="Proteomes" id="UP000050700"/>
    </source>
</evidence>
<comment type="caution">
    <text evidence="2">The sequence shown here is derived from an EMBL/GenBank/DDBJ whole genome shotgun (WGS) entry which is preliminary data.</text>
</comment>
<dbReference type="EMBL" id="JMQP01000002">
    <property type="protein sequence ID" value="KIS35362.1"/>
    <property type="molecule type" value="Genomic_DNA"/>
</dbReference>
<gene>
    <name evidence="2" type="ORF">NTHI1209_00968</name>
</gene>
<organism evidence="2 3">
    <name type="scientific">Haemophilus influenzae</name>
    <dbReference type="NCBI Taxonomy" id="727"/>
    <lineage>
        <taxon>Bacteria</taxon>
        <taxon>Pseudomonadati</taxon>
        <taxon>Pseudomonadota</taxon>
        <taxon>Gammaproteobacteria</taxon>
        <taxon>Pasteurellales</taxon>
        <taxon>Pasteurellaceae</taxon>
        <taxon>Haemophilus</taxon>
    </lineage>
</organism>
<name>A0A158SWW8_HAEIF</name>
<protein>
    <submittedName>
        <fullName evidence="2">Uncharacterized protein</fullName>
    </submittedName>
</protein>
<keyword evidence="1" id="KW-0812">Transmembrane</keyword>
<feature type="transmembrane region" description="Helical" evidence="1">
    <location>
        <begin position="25"/>
        <end position="45"/>
    </location>
</feature>
<proteinExistence type="predicted"/>
<keyword evidence="1" id="KW-0472">Membrane</keyword>
<dbReference type="AlphaFoldDB" id="A0A158SWW8"/>